<evidence type="ECO:0000256" key="2">
    <source>
        <dbReference type="ARBA" id="ARBA00022801"/>
    </source>
</evidence>
<dbReference type="InterPro" id="IPR029058">
    <property type="entry name" value="AB_hydrolase_fold"/>
</dbReference>
<keyword evidence="1" id="KW-0732">Signal</keyword>
<accession>A0ABZ2C8E4</accession>
<gene>
    <name evidence="3" type="ORF">R4Z09_21890</name>
</gene>
<dbReference type="NCBIfam" id="TIGR01840">
    <property type="entry name" value="esterase_phb"/>
    <property type="match status" value="1"/>
</dbReference>
<dbReference type="RefSeq" id="WP_338448847.1">
    <property type="nucleotide sequence ID" value="NZ_CP137640.1"/>
</dbReference>
<dbReference type="PANTHER" id="PTHR43037">
    <property type="entry name" value="UNNAMED PRODUCT-RELATED"/>
    <property type="match status" value="1"/>
</dbReference>
<organism evidence="3 4">
    <name type="scientific">Niallia oryzisoli</name>
    <dbReference type="NCBI Taxonomy" id="1737571"/>
    <lineage>
        <taxon>Bacteria</taxon>
        <taxon>Bacillati</taxon>
        <taxon>Bacillota</taxon>
        <taxon>Bacilli</taxon>
        <taxon>Bacillales</taxon>
        <taxon>Bacillaceae</taxon>
        <taxon>Niallia</taxon>
    </lineage>
</organism>
<dbReference type="Gene3D" id="3.40.50.1820">
    <property type="entry name" value="alpha/beta hydrolase"/>
    <property type="match status" value="1"/>
</dbReference>
<dbReference type="SUPFAM" id="SSF53474">
    <property type="entry name" value="alpha/beta-Hydrolases"/>
    <property type="match status" value="2"/>
</dbReference>
<dbReference type="Proteomes" id="UP001357223">
    <property type="component" value="Chromosome"/>
</dbReference>
<protein>
    <submittedName>
        <fullName evidence="3">PHB depolymerase family esterase</fullName>
    </submittedName>
</protein>
<dbReference type="InterPro" id="IPR050955">
    <property type="entry name" value="Plant_Biomass_Hydrol_Est"/>
</dbReference>
<sequence length="325" mass="36801">MDNFKDYLHEGFFYKLYVPSHPAKDSLPMVVMLHGCDQDPDQFAEETKMNQLAEKEHFIVLYPTMKRIYNPLFIEPHKSNPAGCWNWFLDENQHRGKGLPKSIVGVLRNAEKKLKDISLSVDWNKVYVVGFSSGGAMASILGVTYPDLFSGIAVCSGLPYDAAKTNLWKDPWNIAADMVMRKGVRDPFKCGTNAFHEMQKAFTETGIKRKVPLIVFHGTNDLTVHPKNANQIIVQWNQAHFLTEGGKGNVKASPASVKIETLNNGRRYSHHSYTDKNQHPFIELFLVHDMEHVWSGGSELGKFTDPLGPDATSIIWDFFKRISTT</sequence>
<proteinExistence type="predicted"/>
<dbReference type="Pfam" id="PF10503">
    <property type="entry name" value="Esterase_PHB"/>
    <property type="match status" value="1"/>
</dbReference>
<keyword evidence="4" id="KW-1185">Reference proteome</keyword>
<evidence type="ECO:0000256" key="1">
    <source>
        <dbReference type="ARBA" id="ARBA00022729"/>
    </source>
</evidence>
<dbReference type="PANTHER" id="PTHR43037:SF1">
    <property type="entry name" value="BLL1128 PROTEIN"/>
    <property type="match status" value="1"/>
</dbReference>
<dbReference type="InterPro" id="IPR010126">
    <property type="entry name" value="Esterase_phb"/>
</dbReference>
<keyword evidence="2" id="KW-0378">Hydrolase</keyword>
<evidence type="ECO:0000313" key="3">
    <source>
        <dbReference type="EMBL" id="WVX79916.1"/>
    </source>
</evidence>
<dbReference type="EMBL" id="CP137640">
    <property type="protein sequence ID" value="WVX79916.1"/>
    <property type="molecule type" value="Genomic_DNA"/>
</dbReference>
<reference evidence="3 4" key="1">
    <citation type="submission" date="2023-10" db="EMBL/GenBank/DDBJ databases">
        <title>Niallia locisalis sp.nov. isolated from a salt pond sample.</title>
        <authorList>
            <person name="Li X.-J."/>
            <person name="Dong L."/>
        </authorList>
    </citation>
    <scope>NUCLEOTIDE SEQUENCE [LARGE SCALE GENOMIC DNA]</scope>
    <source>
        <strain evidence="3 4">DSM 29761</strain>
    </source>
</reference>
<evidence type="ECO:0000313" key="4">
    <source>
        <dbReference type="Proteomes" id="UP001357223"/>
    </source>
</evidence>
<name>A0ABZ2C8E4_9BACI</name>